<keyword evidence="6" id="KW-1160">Virus entry into host cell</keyword>
<dbReference type="KEGG" id="vg:80396858"/>
<evidence type="ECO:0000313" key="8">
    <source>
        <dbReference type="EMBL" id="DAD51080.1"/>
    </source>
</evidence>
<dbReference type="Proteomes" id="UP000682979">
    <property type="component" value="Segment"/>
</dbReference>
<keyword evidence="4" id="KW-0946">Virion</keyword>
<comment type="similarity">
    <text evidence="7">Belongs to the Leviviricetes maturation protein family.</text>
</comment>
<evidence type="ECO:0000256" key="1">
    <source>
        <dbReference type="ARBA" id="ARBA00004328"/>
    </source>
</evidence>
<protein>
    <submittedName>
        <fullName evidence="8">Maturation protein</fullName>
    </submittedName>
</protein>
<evidence type="ECO:0000256" key="7">
    <source>
        <dbReference type="ARBA" id="ARBA00035110"/>
    </source>
</evidence>
<name>A0A8S5L0F1_9VIRU</name>
<dbReference type="GeneID" id="80396858"/>
<dbReference type="InterPro" id="IPR005563">
    <property type="entry name" value="A_protein"/>
</dbReference>
<dbReference type="GO" id="GO:0039666">
    <property type="term" value="P:virion attachment to host cell pilus"/>
    <property type="evidence" value="ECO:0007669"/>
    <property type="project" value="UniProtKB-KW"/>
</dbReference>
<accession>A0A8S5L0F1</accession>
<reference evidence="8" key="1">
    <citation type="submission" date="2020-09" db="EMBL/GenBank/DDBJ databases">
        <title>Leviviricetes taxonomy.</title>
        <authorList>
            <person name="Stockdale S.R."/>
            <person name="Callanan J."/>
            <person name="Adriaenssens E.M."/>
            <person name="Kuhn J.H."/>
            <person name="Rumnieks J."/>
            <person name="Shkoporov A."/>
            <person name="Draper L.A."/>
            <person name="Ross P."/>
            <person name="Hill C."/>
        </authorList>
    </citation>
    <scope>NUCLEOTIDE SEQUENCE</scope>
</reference>
<dbReference type="Pfam" id="PF03863">
    <property type="entry name" value="Phage_mat-A"/>
    <property type="match status" value="1"/>
</dbReference>
<dbReference type="GO" id="GO:0044423">
    <property type="term" value="C:virion component"/>
    <property type="evidence" value="ECO:0007669"/>
    <property type="project" value="UniProtKB-KW"/>
</dbReference>
<evidence type="ECO:0000256" key="4">
    <source>
        <dbReference type="ARBA" id="ARBA00022844"/>
    </source>
</evidence>
<evidence type="ECO:0000256" key="2">
    <source>
        <dbReference type="ARBA" id="ARBA00022581"/>
    </source>
</evidence>
<sequence>MSLRSPTRVPVTSYEAKYVNGSLVSHSGPSTTYAINRVAGSDVVGYRDKLARGQNASSAYSTTWYDVNQSLHYATCYNKYWRRHDRSVRMYLPKFPYLPVLPADVDARAFSAVKRRLANANAQYKALAPIAELREARGLISQVAHASIDVLQAMIALKHGKLRDAAAKASDLWLGFNFGVAPTISDANAAINAVGARLQKEYADIIHVSGKARFSYRIPKVLHTSTSAGDVGVWYIYCADNLSGRVKYSGAFAALLNSANNYSVSQQFGLQFGDIVPAMWELTPYSWALDYFLGVGDFLEDRFTSPSNSTRYLTKSVKLIAERSYFWEVKKANQHVTALDYDTYVDKATVGSFNRSLLAALPHRGLSFHTVDRIAQGGVSKVLNLAAILMKGGKSLP</sequence>
<evidence type="ECO:0000313" key="9">
    <source>
        <dbReference type="Proteomes" id="UP000682979"/>
    </source>
</evidence>
<proteinExistence type="inferred from homology"/>
<keyword evidence="5" id="KW-1175">Viral attachment to host cell pilus</keyword>
<keyword evidence="3" id="KW-1161">Viral attachment to host cell</keyword>
<dbReference type="EMBL" id="BK013713">
    <property type="protein sequence ID" value="DAD51080.1"/>
    <property type="molecule type" value="Genomic_RNA"/>
</dbReference>
<keyword evidence="2" id="KW-0945">Host-virus interaction</keyword>
<comment type="subcellular location">
    <subcellularLocation>
        <location evidence="1">Virion</location>
    </subcellularLocation>
</comment>
<evidence type="ECO:0000256" key="6">
    <source>
        <dbReference type="ARBA" id="ARBA00023296"/>
    </source>
</evidence>
<evidence type="ECO:0000256" key="3">
    <source>
        <dbReference type="ARBA" id="ARBA00022804"/>
    </source>
</evidence>
<organism evidence="8 9">
    <name type="scientific">ssRNA phage SRR7976299_3</name>
    <dbReference type="NCBI Taxonomy" id="2786643"/>
    <lineage>
        <taxon>Viruses</taxon>
        <taxon>Riboviria</taxon>
        <taxon>Orthornavirae</taxon>
        <taxon>Lenarviricota</taxon>
        <taxon>Leviviricetes</taxon>
        <taxon>Norzivirales</taxon>
        <taxon>Atkinsviridae</taxon>
        <taxon>Arihsbuvirus</taxon>
        <taxon>Arihsbuvirus caenadaptatum</taxon>
    </lineage>
</organism>
<gene>
    <name evidence="8" type="primary">SRR7976299_3_1</name>
</gene>
<keyword evidence="9" id="KW-1185">Reference proteome</keyword>
<dbReference type="RefSeq" id="YP_010768690.1">
    <property type="nucleotide sequence ID" value="NC_073765.1"/>
</dbReference>
<evidence type="ECO:0000256" key="5">
    <source>
        <dbReference type="ARBA" id="ARBA00023104"/>
    </source>
</evidence>